<dbReference type="CDD" id="cd16917">
    <property type="entry name" value="HATPase_UhpB-NarQ-NarX-like"/>
    <property type="match status" value="1"/>
</dbReference>
<evidence type="ECO:0000256" key="3">
    <source>
        <dbReference type="ARBA" id="ARBA00022553"/>
    </source>
</evidence>
<dbReference type="GO" id="GO:0046983">
    <property type="term" value="F:protein dimerization activity"/>
    <property type="evidence" value="ECO:0007669"/>
    <property type="project" value="InterPro"/>
</dbReference>
<dbReference type="InterPro" id="IPR011712">
    <property type="entry name" value="Sig_transdc_His_kin_sub3_dim/P"/>
</dbReference>
<keyword evidence="7" id="KW-0067">ATP-binding</keyword>
<reference evidence="11" key="1">
    <citation type="submission" date="2021-01" db="EMBL/GenBank/DDBJ databases">
        <title>Whole genome shotgun sequence of Virgisporangium aurantiacum NBRC 16421.</title>
        <authorList>
            <person name="Komaki H."/>
            <person name="Tamura T."/>
        </authorList>
    </citation>
    <scope>NUCLEOTIDE SEQUENCE</scope>
    <source>
        <strain evidence="11">NBRC 16421</strain>
    </source>
</reference>
<evidence type="ECO:0000256" key="5">
    <source>
        <dbReference type="ARBA" id="ARBA00022741"/>
    </source>
</evidence>
<dbReference type="EMBL" id="BOPG01000045">
    <property type="protein sequence ID" value="GIJ59191.1"/>
    <property type="molecule type" value="Genomic_DNA"/>
</dbReference>
<dbReference type="Pfam" id="PF02518">
    <property type="entry name" value="HATPase_c"/>
    <property type="match status" value="1"/>
</dbReference>
<dbReference type="PANTHER" id="PTHR24421">
    <property type="entry name" value="NITRATE/NITRITE SENSOR PROTEIN NARX-RELATED"/>
    <property type="match status" value="1"/>
</dbReference>
<dbReference type="EC" id="2.7.13.3" evidence="2"/>
<dbReference type="RefSeq" id="WP_204000997.1">
    <property type="nucleotide sequence ID" value="NZ_BOPG01000045.1"/>
</dbReference>
<keyword evidence="5" id="KW-0547">Nucleotide-binding</keyword>
<dbReference type="InterPro" id="IPR050482">
    <property type="entry name" value="Sensor_HK_TwoCompSys"/>
</dbReference>
<keyword evidence="3" id="KW-0597">Phosphoprotein</keyword>
<gene>
    <name evidence="11" type="ORF">Vau01_067070</name>
</gene>
<proteinExistence type="predicted"/>
<feature type="transmembrane region" description="Helical" evidence="9">
    <location>
        <begin position="71"/>
        <end position="88"/>
    </location>
</feature>
<evidence type="ECO:0000256" key="7">
    <source>
        <dbReference type="ARBA" id="ARBA00022840"/>
    </source>
</evidence>
<keyword evidence="6" id="KW-0418">Kinase</keyword>
<feature type="transmembrane region" description="Helical" evidence="9">
    <location>
        <begin position="168"/>
        <end position="190"/>
    </location>
</feature>
<keyword evidence="9" id="KW-0472">Membrane</keyword>
<feature type="transmembrane region" description="Helical" evidence="9">
    <location>
        <begin position="94"/>
        <end position="117"/>
    </location>
</feature>
<dbReference type="GO" id="GO:0000155">
    <property type="term" value="F:phosphorelay sensor kinase activity"/>
    <property type="evidence" value="ECO:0007669"/>
    <property type="project" value="InterPro"/>
</dbReference>
<evidence type="ECO:0000256" key="8">
    <source>
        <dbReference type="ARBA" id="ARBA00023012"/>
    </source>
</evidence>
<dbReference type="InterPro" id="IPR036890">
    <property type="entry name" value="HATPase_C_sf"/>
</dbReference>
<feature type="transmembrane region" description="Helical" evidence="9">
    <location>
        <begin position="12"/>
        <end position="33"/>
    </location>
</feature>
<keyword evidence="9" id="KW-0812">Transmembrane</keyword>
<dbReference type="AlphaFoldDB" id="A0A8J3Z898"/>
<evidence type="ECO:0000313" key="12">
    <source>
        <dbReference type="Proteomes" id="UP000612585"/>
    </source>
</evidence>
<dbReference type="Gene3D" id="3.30.565.10">
    <property type="entry name" value="Histidine kinase-like ATPase, C-terminal domain"/>
    <property type="match status" value="1"/>
</dbReference>
<protein>
    <recommendedName>
        <fullName evidence="2">histidine kinase</fullName>
        <ecNumber evidence="2">2.7.13.3</ecNumber>
    </recommendedName>
</protein>
<evidence type="ECO:0000256" key="6">
    <source>
        <dbReference type="ARBA" id="ARBA00022777"/>
    </source>
</evidence>
<feature type="domain" description="Histidine kinase/HSP90-like ATPase" evidence="10">
    <location>
        <begin position="491"/>
        <end position="581"/>
    </location>
</feature>
<dbReference type="InterPro" id="IPR003594">
    <property type="entry name" value="HATPase_dom"/>
</dbReference>
<dbReference type="Proteomes" id="UP000612585">
    <property type="component" value="Unassembled WGS sequence"/>
</dbReference>
<evidence type="ECO:0000259" key="10">
    <source>
        <dbReference type="SMART" id="SM00387"/>
    </source>
</evidence>
<evidence type="ECO:0000256" key="1">
    <source>
        <dbReference type="ARBA" id="ARBA00000085"/>
    </source>
</evidence>
<feature type="transmembrane region" description="Helical" evidence="9">
    <location>
        <begin position="202"/>
        <end position="225"/>
    </location>
</feature>
<keyword evidence="12" id="KW-1185">Reference proteome</keyword>
<organism evidence="11 12">
    <name type="scientific">Virgisporangium aurantiacum</name>
    <dbReference type="NCBI Taxonomy" id="175570"/>
    <lineage>
        <taxon>Bacteria</taxon>
        <taxon>Bacillati</taxon>
        <taxon>Actinomycetota</taxon>
        <taxon>Actinomycetes</taxon>
        <taxon>Micromonosporales</taxon>
        <taxon>Micromonosporaceae</taxon>
        <taxon>Virgisporangium</taxon>
    </lineage>
</organism>
<dbReference type="GO" id="GO:0005524">
    <property type="term" value="F:ATP binding"/>
    <property type="evidence" value="ECO:0007669"/>
    <property type="project" value="UniProtKB-KW"/>
</dbReference>
<comment type="catalytic activity">
    <reaction evidence="1">
        <text>ATP + protein L-histidine = ADP + protein N-phospho-L-histidine.</text>
        <dbReference type="EC" id="2.7.13.3"/>
    </reaction>
</comment>
<keyword evidence="4" id="KW-0808">Transferase</keyword>
<keyword evidence="9" id="KW-1133">Transmembrane helix</keyword>
<dbReference type="Pfam" id="PF07730">
    <property type="entry name" value="HisKA_3"/>
    <property type="match status" value="1"/>
</dbReference>
<sequence length="585" mass="61838">MIADGYASLSRATAGSIAVCTLFAVFGSVWLAFTSGRVDAPWGPALLFAWMISIYVLCGLLAWWRRPGSRLGMLMVAAGFGMALTTLGRADNVVVHSVGQVLDLLPLVLFLHVFLAFPDGRLTGRLDRVLVATGYVVTIVGQVAVMALGSFGSDNAFAVVDLPAVGDAVHAGILVVLSGSALAGLVVIVRRRLAGGRPRRRTATLILDVFALGLIMIAALLLMGLAPGPGFPVVQQLSLLVLGLAPVAFLIGVLDAHLGRVGGAELFVRLRDDPTDLRAALARALRDPSLSLVYWLPQYASWADEAGRPVTLPNGDGADDGGRAATVIERDGKPVAALVHDPSLSDERDLLDAVSAGAAIALENGRLRSDLHARLEELRGSRARVLEAGQRERQRLERDLHDGAQQRLIALSLDLGVLERQLGSDPAARAALTQAKREIALSLDELRDVARGLHPAVLSGHGLAVALESLAARAAVPVRLTVRLDGRLAETVEVAAYYVVCESLANIGKHAQATRCSVDVDRGDGRLVVEVVDDGVGGADTERGTGLRGLADRVEALGGQLRVWTPRGRGTRVRAEIPCDVEEKP</sequence>
<evidence type="ECO:0000256" key="9">
    <source>
        <dbReference type="SAM" id="Phobius"/>
    </source>
</evidence>
<dbReference type="SUPFAM" id="SSF55874">
    <property type="entry name" value="ATPase domain of HSP90 chaperone/DNA topoisomerase II/histidine kinase"/>
    <property type="match status" value="1"/>
</dbReference>
<evidence type="ECO:0000256" key="4">
    <source>
        <dbReference type="ARBA" id="ARBA00022679"/>
    </source>
</evidence>
<feature type="transmembrane region" description="Helical" evidence="9">
    <location>
        <begin position="45"/>
        <end position="64"/>
    </location>
</feature>
<accession>A0A8J3Z898</accession>
<feature type="transmembrane region" description="Helical" evidence="9">
    <location>
        <begin position="237"/>
        <end position="254"/>
    </location>
</feature>
<feature type="transmembrane region" description="Helical" evidence="9">
    <location>
        <begin position="129"/>
        <end position="148"/>
    </location>
</feature>
<keyword evidence="8" id="KW-0902">Two-component regulatory system</keyword>
<dbReference type="GO" id="GO:0016020">
    <property type="term" value="C:membrane"/>
    <property type="evidence" value="ECO:0007669"/>
    <property type="project" value="InterPro"/>
</dbReference>
<evidence type="ECO:0000313" key="11">
    <source>
        <dbReference type="EMBL" id="GIJ59191.1"/>
    </source>
</evidence>
<comment type="caution">
    <text evidence="11">The sequence shown here is derived from an EMBL/GenBank/DDBJ whole genome shotgun (WGS) entry which is preliminary data.</text>
</comment>
<evidence type="ECO:0000256" key="2">
    <source>
        <dbReference type="ARBA" id="ARBA00012438"/>
    </source>
</evidence>
<dbReference type="PANTHER" id="PTHR24421:SF10">
    <property type="entry name" value="NITRATE_NITRITE SENSOR PROTEIN NARQ"/>
    <property type="match status" value="1"/>
</dbReference>
<dbReference type="Gene3D" id="1.20.5.1930">
    <property type="match status" value="1"/>
</dbReference>
<dbReference type="SMART" id="SM00387">
    <property type="entry name" value="HATPase_c"/>
    <property type="match status" value="1"/>
</dbReference>
<name>A0A8J3Z898_9ACTN</name>